<keyword evidence="5" id="KW-1015">Disulfide bond</keyword>
<accession>A0ABU4GST0</accession>
<dbReference type="SUPFAM" id="SSF52833">
    <property type="entry name" value="Thioredoxin-like"/>
    <property type="match status" value="1"/>
</dbReference>
<dbReference type="Pfam" id="PF00085">
    <property type="entry name" value="Thioredoxin"/>
    <property type="match status" value="1"/>
</dbReference>
<keyword evidence="6" id="KW-0676">Redox-active center</keyword>
<sequence>MSVLKITKDNFEKEVMQSDKPILLDFWASWCGPCKMVGPVVEQVAKETADAARVGKINVDEEQELAQAFKVMSIPTLVVMKEGKVVKSTVGVQSKQTLLSMLQ</sequence>
<dbReference type="InterPro" id="IPR005746">
    <property type="entry name" value="Thioredoxin"/>
</dbReference>
<comment type="caution">
    <text evidence="10">The sequence shown here is derived from an EMBL/GenBank/DDBJ whole genome shotgun (WGS) entry which is preliminary data.</text>
</comment>
<dbReference type="NCBIfam" id="TIGR01068">
    <property type="entry name" value="thioredoxin"/>
    <property type="match status" value="1"/>
</dbReference>
<dbReference type="PRINTS" id="PR00421">
    <property type="entry name" value="THIOREDOXIN"/>
</dbReference>
<organism evidence="10 11">
    <name type="scientific">Clostridium boliviensis</name>
    <dbReference type="NCBI Taxonomy" id="318465"/>
    <lineage>
        <taxon>Bacteria</taxon>
        <taxon>Bacillati</taxon>
        <taxon>Bacillota</taxon>
        <taxon>Clostridia</taxon>
        <taxon>Eubacteriales</taxon>
        <taxon>Clostridiaceae</taxon>
        <taxon>Clostridium</taxon>
    </lineage>
</organism>
<evidence type="ECO:0000256" key="2">
    <source>
        <dbReference type="ARBA" id="ARBA00020570"/>
    </source>
</evidence>
<dbReference type="PROSITE" id="PS00194">
    <property type="entry name" value="THIOREDOXIN_1"/>
    <property type="match status" value="1"/>
</dbReference>
<dbReference type="RefSeq" id="WP_318066235.1">
    <property type="nucleotide sequence ID" value="NZ_JAWONS010000290.1"/>
</dbReference>
<dbReference type="PIRSF" id="PIRSF000077">
    <property type="entry name" value="Thioredoxin"/>
    <property type="match status" value="1"/>
</dbReference>
<proteinExistence type="inferred from homology"/>
<keyword evidence="4" id="KW-0249">Electron transport</keyword>
<protein>
    <recommendedName>
        <fullName evidence="2 7">Thioredoxin</fullName>
    </recommendedName>
</protein>
<dbReference type="PANTHER" id="PTHR45663">
    <property type="entry name" value="GEO12009P1"/>
    <property type="match status" value="1"/>
</dbReference>
<dbReference type="InterPro" id="IPR036249">
    <property type="entry name" value="Thioredoxin-like_sf"/>
</dbReference>
<evidence type="ECO:0000256" key="3">
    <source>
        <dbReference type="ARBA" id="ARBA00022448"/>
    </source>
</evidence>
<evidence type="ECO:0000256" key="7">
    <source>
        <dbReference type="NCBIfam" id="TIGR01068"/>
    </source>
</evidence>
<dbReference type="PROSITE" id="PS51352">
    <property type="entry name" value="THIOREDOXIN_2"/>
    <property type="match status" value="1"/>
</dbReference>
<keyword evidence="3" id="KW-0813">Transport</keyword>
<evidence type="ECO:0000256" key="5">
    <source>
        <dbReference type="ARBA" id="ARBA00023157"/>
    </source>
</evidence>
<name>A0ABU4GST0_9CLOT</name>
<dbReference type="PANTHER" id="PTHR45663:SF11">
    <property type="entry name" value="GEO12009P1"/>
    <property type="match status" value="1"/>
</dbReference>
<evidence type="ECO:0000256" key="4">
    <source>
        <dbReference type="ARBA" id="ARBA00022982"/>
    </source>
</evidence>
<keyword evidence="11" id="KW-1185">Reference proteome</keyword>
<comment type="similarity">
    <text evidence="1 8">Belongs to the thioredoxin family.</text>
</comment>
<dbReference type="InterPro" id="IPR017937">
    <property type="entry name" value="Thioredoxin_CS"/>
</dbReference>
<evidence type="ECO:0000256" key="1">
    <source>
        <dbReference type="ARBA" id="ARBA00008987"/>
    </source>
</evidence>
<evidence type="ECO:0000259" key="9">
    <source>
        <dbReference type="PROSITE" id="PS51352"/>
    </source>
</evidence>
<dbReference type="CDD" id="cd02947">
    <property type="entry name" value="TRX_family"/>
    <property type="match status" value="1"/>
</dbReference>
<dbReference type="Proteomes" id="UP001276854">
    <property type="component" value="Unassembled WGS sequence"/>
</dbReference>
<evidence type="ECO:0000256" key="8">
    <source>
        <dbReference type="PIRNR" id="PIRNR000077"/>
    </source>
</evidence>
<evidence type="ECO:0000313" key="10">
    <source>
        <dbReference type="EMBL" id="MDW2800047.1"/>
    </source>
</evidence>
<dbReference type="EMBL" id="JAWONS010000290">
    <property type="protein sequence ID" value="MDW2800047.1"/>
    <property type="molecule type" value="Genomic_DNA"/>
</dbReference>
<evidence type="ECO:0000313" key="11">
    <source>
        <dbReference type="Proteomes" id="UP001276854"/>
    </source>
</evidence>
<dbReference type="InterPro" id="IPR013766">
    <property type="entry name" value="Thioredoxin_domain"/>
</dbReference>
<evidence type="ECO:0000256" key="6">
    <source>
        <dbReference type="ARBA" id="ARBA00023284"/>
    </source>
</evidence>
<feature type="domain" description="Thioredoxin" evidence="9">
    <location>
        <begin position="1"/>
        <end position="103"/>
    </location>
</feature>
<dbReference type="Gene3D" id="3.40.30.10">
    <property type="entry name" value="Glutaredoxin"/>
    <property type="match status" value="1"/>
</dbReference>
<reference evidence="10 11" key="1">
    <citation type="submission" date="2023-10" db="EMBL/GenBank/DDBJ databases">
        <title>A novel Glycoside Hydrolase 43-Like Enzyme from Clostrdium boliviensis is an Endo-xylanase, and a Candidate for Xylooligosaccharides Production from Different Xylan Substrates.</title>
        <authorList>
            <person name="Alvarez M.T."/>
            <person name="Rocabado-Villegas L.R."/>
            <person name="Salas-Veizaga D.M."/>
            <person name="Linares-Pasten J.A."/>
            <person name="Gudmundsdottir E.E."/>
            <person name="Hreggvidsson G.O."/>
            <person name="Adlercreutz P."/>
            <person name="Nordberg Karlsson E."/>
        </authorList>
    </citation>
    <scope>NUCLEOTIDE SEQUENCE [LARGE SCALE GENOMIC DNA]</scope>
    <source>
        <strain evidence="10 11">E-1</strain>
    </source>
</reference>
<gene>
    <name evidence="10" type="primary">trxA</name>
    <name evidence="10" type="ORF">RZO55_20955</name>
</gene>